<keyword evidence="11" id="KW-1185">Reference proteome</keyword>
<gene>
    <name evidence="9" type="ORF">GCM10008024_03520</name>
    <name evidence="10" type="ORF">SAMN05444006_101197</name>
</gene>
<evidence type="ECO:0000256" key="4">
    <source>
        <dbReference type="ARBA" id="ARBA00022989"/>
    </source>
</evidence>
<dbReference type="AlphaFoldDB" id="A0AAN4UNW9"/>
<evidence type="ECO:0000313" key="9">
    <source>
        <dbReference type="EMBL" id="GHD98751.1"/>
    </source>
</evidence>
<feature type="transmembrane region" description="Helical" evidence="6">
    <location>
        <begin position="465"/>
        <end position="494"/>
    </location>
</feature>
<evidence type="ECO:0000256" key="2">
    <source>
        <dbReference type="ARBA" id="ARBA00022475"/>
    </source>
</evidence>
<feature type="transmembrane region" description="Helical" evidence="6">
    <location>
        <begin position="354"/>
        <end position="374"/>
    </location>
</feature>
<name>A0AAN4UNW9_9RHOB</name>
<feature type="transmembrane region" description="Helical" evidence="6">
    <location>
        <begin position="422"/>
        <end position="444"/>
    </location>
</feature>
<protein>
    <submittedName>
        <fullName evidence="10">ABC transport system permease protein</fullName>
    </submittedName>
    <submittedName>
        <fullName evidence="9">Drug:proton antiporter</fullName>
    </submittedName>
</protein>
<dbReference type="EMBL" id="BNAB01000001">
    <property type="protein sequence ID" value="GHD98751.1"/>
    <property type="molecule type" value="Genomic_DNA"/>
</dbReference>
<feature type="transmembrane region" description="Helical" evidence="6">
    <location>
        <begin position="710"/>
        <end position="736"/>
    </location>
</feature>
<dbReference type="InterPro" id="IPR038766">
    <property type="entry name" value="Membrane_comp_ABC_pdt"/>
</dbReference>
<sequence>MSLALAARLARRELRGGLKGFRVFLACLALGVAAVAAVGMVRAAIEAGLDQQGAVLLGGDAQMEFTYRFADAAEQAFMKAHAKRVSAVVDFQSMAVVGDRHALTQVKGVDGAYPLTGSVGLSPAMPLQTALAGANGEPGAVMQKALIEKLGLKLGDSFRLGTQSFRLMAVLTDEPDSATSGFTLGPRTIVATPALAASGLLVPGALFRTKYRLMLAPGADLAALKSQAEKAFRDKGMRWTDRRNAAPGIASFVRRIGSFLVLVGLAGLAVGGIGISAAVRAYIEGKTATIATLKTLGAEGRLIFAVYLMQAGALAGLGIVLGLALGAAMPLLLAPLLGRMLPFPAEFALYPVPLLQAVLYGALAALLFTLWPLARAQGMRAAALYRDDGRGHVPGPRTILAVALTALALVATAAWFSGLVVLTLWVAMGVIAALELLWLAAWALRRLARRLARSRALRGRTALRLALGAIGGPGGEAASVILSLGLGLSVLAAVGQIDGNIRRAIATDLPERAPAYFFIDIQPDQMAGFLKTVKADPAVTGVQTAPMLRGIITKINGLPARQVAPHSWVLRGDRGVTFSARPPKGTKITAGEWWPPGYNGPPQISFAADEARDMGLSLGDTMTINILGRDITATITSFRNVDFASGGIGFVIAMDPAALAGAPHSAIATVYADPGAAAGIVGAVARHWPNITAISVQGAIDKVTQALSAIAAATSAAAGATLLTGFAVLIGAAAAGERARIYEAAVLKTLGASRARILASFALRAAILGAAAGVVALFAGSLGAWAVMRFVMQSPYRLEPGPAIAIVLGGILAVLLAGALFALRPLAARPARILRARD</sequence>
<keyword evidence="2" id="KW-1003">Cell membrane</keyword>
<dbReference type="Proteomes" id="UP000199541">
    <property type="component" value="Unassembled WGS sequence"/>
</dbReference>
<proteinExistence type="predicted"/>
<dbReference type="PANTHER" id="PTHR30287:SF1">
    <property type="entry name" value="INNER MEMBRANE PROTEIN"/>
    <property type="match status" value="1"/>
</dbReference>
<feature type="domain" description="ABC3 transporter permease C-terminal" evidence="7">
    <location>
        <begin position="717"/>
        <end position="825"/>
    </location>
</feature>
<dbReference type="GO" id="GO:0005886">
    <property type="term" value="C:plasma membrane"/>
    <property type="evidence" value="ECO:0007669"/>
    <property type="project" value="UniProtKB-SubCell"/>
</dbReference>
<dbReference type="PANTHER" id="PTHR30287">
    <property type="entry name" value="MEMBRANE COMPONENT OF PREDICTED ABC SUPERFAMILY METABOLITE UPTAKE TRANSPORTER"/>
    <property type="match status" value="1"/>
</dbReference>
<feature type="domain" description="MacB-like periplasmic core" evidence="8">
    <location>
        <begin position="26"/>
        <end position="230"/>
    </location>
</feature>
<evidence type="ECO:0000256" key="5">
    <source>
        <dbReference type="ARBA" id="ARBA00023136"/>
    </source>
</evidence>
<dbReference type="Pfam" id="PF12704">
    <property type="entry name" value="MacB_PCD"/>
    <property type="match status" value="1"/>
</dbReference>
<dbReference type="Pfam" id="PF02687">
    <property type="entry name" value="FtsX"/>
    <property type="match status" value="2"/>
</dbReference>
<comment type="subcellular location">
    <subcellularLocation>
        <location evidence="1">Cell membrane</location>
        <topology evidence="1">Multi-pass membrane protein</topology>
    </subcellularLocation>
</comment>
<evidence type="ECO:0000256" key="1">
    <source>
        <dbReference type="ARBA" id="ARBA00004651"/>
    </source>
</evidence>
<evidence type="ECO:0000256" key="6">
    <source>
        <dbReference type="SAM" id="Phobius"/>
    </source>
</evidence>
<dbReference type="RefSeq" id="WP_035845193.1">
    <property type="nucleotide sequence ID" value="NZ_BNAB01000001.1"/>
</dbReference>
<comment type="caution">
    <text evidence="9">The sequence shown here is derived from an EMBL/GenBank/DDBJ whole genome shotgun (WGS) entry which is preliminary data.</text>
</comment>
<evidence type="ECO:0000259" key="7">
    <source>
        <dbReference type="Pfam" id="PF02687"/>
    </source>
</evidence>
<dbReference type="Proteomes" id="UP000634647">
    <property type="component" value="Unassembled WGS sequence"/>
</dbReference>
<feature type="transmembrane region" description="Helical" evidence="6">
    <location>
        <begin position="803"/>
        <end position="823"/>
    </location>
</feature>
<dbReference type="InterPro" id="IPR025857">
    <property type="entry name" value="MacB_PCD"/>
</dbReference>
<organism evidence="9 12">
    <name type="scientific">Allgaiera indica</name>
    <dbReference type="NCBI Taxonomy" id="765699"/>
    <lineage>
        <taxon>Bacteria</taxon>
        <taxon>Pseudomonadati</taxon>
        <taxon>Pseudomonadota</taxon>
        <taxon>Alphaproteobacteria</taxon>
        <taxon>Rhodobacterales</taxon>
        <taxon>Paracoccaceae</taxon>
        <taxon>Allgaiera</taxon>
    </lineage>
</organism>
<feature type="transmembrane region" description="Helical" evidence="6">
    <location>
        <begin position="259"/>
        <end position="283"/>
    </location>
</feature>
<evidence type="ECO:0000313" key="12">
    <source>
        <dbReference type="Proteomes" id="UP000634647"/>
    </source>
</evidence>
<keyword evidence="3 6" id="KW-0812">Transmembrane</keyword>
<feature type="transmembrane region" description="Helical" evidence="6">
    <location>
        <begin position="395"/>
        <end position="416"/>
    </location>
</feature>
<evidence type="ECO:0000256" key="3">
    <source>
        <dbReference type="ARBA" id="ARBA00022692"/>
    </source>
</evidence>
<keyword evidence="5 6" id="KW-0472">Membrane</keyword>
<evidence type="ECO:0000313" key="11">
    <source>
        <dbReference type="Proteomes" id="UP000199541"/>
    </source>
</evidence>
<accession>A0AAN4UNW9</accession>
<dbReference type="InterPro" id="IPR003838">
    <property type="entry name" value="ABC3_permease_C"/>
</dbReference>
<evidence type="ECO:0000259" key="8">
    <source>
        <dbReference type="Pfam" id="PF12704"/>
    </source>
</evidence>
<keyword evidence="4 6" id="KW-1133">Transmembrane helix</keyword>
<evidence type="ECO:0000313" key="10">
    <source>
        <dbReference type="EMBL" id="SDW06974.1"/>
    </source>
</evidence>
<feature type="domain" description="ABC3 transporter permease C-terminal" evidence="7">
    <location>
        <begin position="263"/>
        <end position="376"/>
    </location>
</feature>
<reference evidence="10 11" key="2">
    <citation type="submission" date="2016-10" db="EMBL/GenBank/DDBJ databases">
        <authorList>
            <person name="Varghese N."/>
            <person name="Submissions S."/>
        </authorList>
    </citation>
    <scope>NUCLEOTIDE SEQUENCE [LARGE SCALE GENOMIC DNA]</scope>
    <source>
        <strain evidence="10 11">DSM 24802</strain>
    </source>
</reference>
<reference evidence="9" key="3">
    <citation type="submission" date="2023-06" db="EMBL/GenBank/DDBJ databases">
        <authorList>
            <person name="Sun Q."/>
            <person name="Zhou Y."/>
        </authorList>
    </citation>
    <scope>NUCLEOTIDE SEQUENCE</scope>
    <source>
        <strain evidence="9">CGMCC 1.10859</strain>
    </source>
</reference>
<feature type="transmembrane region" description="Helical" evidence="6">
    <location>
        <begin position="304"/>
        <end position="334"/>
    </location>
</feature>
<reference evidence="9" key="1">
    <citation type="journal article" date="2014" name="Int. J. Syst. Evol. Microbiol.">
        <title>Complete genome sequence of Corynebacterium casei LMG S-19264T (=DSM 44701T), isolated from a smear-ripened cheese.</title>
        <authorList>
            <consortium name="US DOE Joint Genome Institute (JGI-PGF)"/>
            <person name="Walter F."/>
            <person name="Albersmeier A."/>
            <person name="Kalinowski J."/>
            <person name="Ruckert C."/>
        </authorList>
    </citation>
    <scope>NUCLEOTIDE SEQUENCE</scope>
    <source>
        <strain evidence="9">CGMCC 1.10859</strain>
    </source>
</reference>
<dbReference type="EMBL" id="FNOB01000001">
    <property type="protein sequence ID" value="SDW06974.1"/>
    <property type="molecule type" value="Genomic_DNA"/>
</dbReference>
<feature type="transmembrane region" description="Helical" evidence="6">
    <location>
        <begin position="757"/>
        <end position="783"/>
    </location>
</feature>